<organism evidence="2 3">
    <name type="scientific">Paenibacillus wenxiniae</name>
    <dbReference type="NCBI Taxonomy" id="1636843"/>
    <lineage>
        <taxon>Bacteria</taxon>
        <taxon>Bacillati</taxon>
        <taxon>Bacillota</taxon>
        <taxon>Bacilli</taxon>
        <taxon>Bacillales</taxon>
        <taxon>Paenibacillaceae</taxon>
        <taxon>Paenibacillus</taxon>
    </lineage>
</organism>
<evidence type="ECO:0000313" key="3">
    <source>
        <dbReference type="Proteomes" id="UP001597233"/>
    </source>
</evidence>
<dbReference type="RefSeq" id="WP_347325418.1">
    <property type="nucleotide sequence ID" value="NZ_JBCGUH010000006.1"/>
</dbReference>
<reference evidence="3" key="1">
    <citation type="journal article" date="2019" name="Int. J. Syst. Evol. Microbiol.">
        <title>The Global Catalogue of Microorganisms (GCM) 10K type strain sequencing project: providing services to taxonomists for standard genome sequencing and annotation.</title>
        <authorList>
            <consortium name="The Broad Institute Genomics Platform"/>
            <consortium name="The Broad Institute Genome Sequencing Center for Infectious Disease"/>
            <person name="Wu L."/>
            <person name="Ma J."/>
        </authorList>
    </citation>
    <scope>NUCLEOTIDE SEQUENCE [LARGE SCALE GENOMIC DNA]</scope>
    <source>
        <strain evidence="3">CCUG 54950</strain>
    </source>
</reference>
<name>A0ABW4RJU7_9BACL</name>
<accession>A0ABW4RJU7</accession>
<dbReference type="Proteomes" id="UP001597233">
    <property type="component" value="Unassembled WGS sequence"/>
</dbReference>
<dbReference type="InterPro" id="IPR050620">
    <property type="entry name" value="Thioredoxin_H-type-like"/>
</dbReference>
<sequence length="118" mass="13247">MQTINTSESFHAAIASAELTIAVFKADWCVDCKFIDPFMPEVEQQYSDRLRLVEVDVEGVGDVSQQQNIMGIPSFVAYANGKELIRFVNKARKSRQEIEQFLDRAVEVYGALNAQAAE</sequence>
<dbReference type="Pfam" id="PF00085">
    <property type="entry name" value="Thioredoxin"/>
    <property type="match status" value="1"/>
</dbReference>
<comment type="caution">
    <text evidence="2">The sequence shown here is derived from an EMBL/GenBank/DDBJ whole genome shotgun (WGS) entry which is preliminary data.</text>
</comment>
<evidence type="ECO:0000313" key="2">
    <source>
        <dbReference type="EMBL" id="MFD1886582.1"/>
    </source>
</evidence>
<dbReference type="InterPro" id="IPR036249">
    <property type="entry name" value="Thioredoxin-like_sf"/>
</dbReference>
<feature type="domain" description="Thioredoxin" evidence="1">
    <location>
        <begin position="1"/>
        <end position="107"/>
    </location>
</feature>
<dbReference type="PANTHER" id="PTHR10438">
    <property type="entry name" value="THIOREDOXIN"/>
    <property type="match status" value="1"/>
</dbReference>
<dbReference type="PANTHER" id="PTHR10438:SF468">
    <property type="entry name" value="THIOREDOXIN-1-RELATED"/>
    <property type="match status" value="1"/>
</dbReference>
<dbReference type="Gene3D" id="3.40.30.10">
    <property type="entry name" value="Glutaredoxin"/>
    <property type="match status" value="1"/>
</dbReference>
<keyword evidence="3" id="KW-1185">Reference proteome</keyword>
<dbReference type="SUPFAM" id="SSF52833">
    <property type="entry name" value="Thioredoxin-like"/>
    <property type="match status" value="1"/>
</dbReference>
<protein>
    <submittedName>
        <fullName evidence="2">Thioredoxin family protein</fullName>
    </submittedName>
</protein>
<dbReference type="InterPro" id="IPR013766">
    <property type="entry name" value="Thioredoxin_domain"/>
</dbReference>
<gene>
    <name evidence="2" type="ORF">ACFSC9_13720</name>
</gene>
<evidence type="ECO:0000259" key="1">
    <source>
        <dbReference type="PROSITE" id="PS51352"/>
    </source>
</evidence>
<dbReference type="CDD" id="cd02947">
    <property type="entry name" value="TRX_family"/>
    <property type="match status" value="1"/>
</dbReference>
<dbReference type="PROSITE" id="PS51352">
    <property type="entry name" value="THIOREDOXIN_2"/>
    <property type="match status" value="1"/>
</dbReference>
<proteinExistence type="predicted"/>
<dbReference type="EMBL" id="JBHUEH010000016">
    <property type="protein sequence ID" value="MFD1886582.1"/>
    <property type="molecule type" value="Genomic_DNA"/>
</dbReference>